<evidence type="ECO:0000313" key="1">
    <source>
        <dbReference type="Ensembl" id="ENSCHIP00010041331.1"/>
    </source>
</evidence>
<dbReference type="Ensembl" id="ENSCHIT00010057586.1">
    <property type="protein sequence ID" value="ENSCHIP00010041331.1"/>
    <property type="gene ID" value="ENSCHIG00010030252.1"/>
</dbReference>
<proteinExistence type="predicted"/>
<dbReference type="AlphaFoldDB" id="A0A8C2SET7"/>
<protein>
    <submittedName>
        <fullName evidence="1">Uncharacterized protein</fullName>
    </submittedName>
</protein>
<organism evidence="1">
    <name type="scientific">Capra hircus</name>
    <name type="common">Goat</name>
    <dbReference type="NCBI Taxonomy" id="9925"/>
    <lineage>
        <taxon>Eukaryota</taxon>
        <taxon>Metazoa</taxon>
        <taxon>Chordata</taxon>
        <taxon>Craniata</taxon>
        <taxon>Vertebrata</taxon>
        <taxon>Euteleostomi</taxon>
        <taxon>Mammalia</taxon>
        <taxon>Eutheria</taxon>
        <taxon>Laurasiatheria</taxon>
        <taxon>Artiodactyla</taxon>
        <taxon>Ruminantia</taxon>
        <taxon>Pecora</taxon>
        <taxon>Bovidae</taxon>
        <taxon>Caprinae</taxon>
        <taxon>Capra</taxon>
    </lineage>
</organism>
<accession>A0A8C2SET7</accession>
<sequence>MAVEVLHHWGGNGGELGDAELASLEEPTVEPRGLACWHDHVLCGDAFVVCLNIWVPSLREPPVGQDSLKEEGGVLNSGSSLEGQDAWALRGPMNLGALSGWLTLHCGLNPRGIDHPAHGESIKLQIEGEGVESQSIKNKTFQKVLDQKGTPKRLQTEAETTKLHNGAWFHLPVMPVGSAIPSLARRGFETSSYSRSPGGILSFIIPHCYELLAPKDISSLISSMAIYKFKNIFSSIETERGLYSISVIYHLDCEIHIAFIIKKSLCLHILGKSIFLFLYLKCDLGTLALNDSKD</sequence>
<name>A0A8C2SET7_CAPHI</name>
<reference evidence="1" key="2">
    <citation type="submission" date="2025-08" db="UniProtKB">
        <authorList>
            <consortium name="Ensembl"/>
        </authorList>
    </citation>
    <scope>IDENTIFICATION</scope>
</reference>
<reference evidence="1" key="1">
    <citation type="submission" date="2019-03" db="EMBL/GenBank/DDBJ databases">
        <title>Genome sequencing and reference-guided assembly of Black Bengal Goat (Capra hircus).</title>
        <authorList>
            <person name="Siddiki A.Z."/>
            <person name="Baten A."/>
            <person name="Billah M."/>
            <person name="Alam M.A.U."/>
            <person name="Shawrob K.S.M."/>
            <person name="Saha S."/>
            <person name="Chowdhury M."/>
            <person name="Rahman A.H."/>
            <person name="Stear M."/>
            <person name="Miah G."/>
            <person name="Das G.B."/>
            <person name="Hossain M.M."/>
            <person name="Kumkum M."/>
            <person name="Islam M.S."/>
            <person name="Mollah A.M."/>
            <person name="Ahsan A."/>
            <person name="Tusar F."/>
            <person name="Khan M.K.I."/>
        </authorList>
    </citation>
    <scope>NUCLEOTIDE SEQUENCE [LARGE SCALE GENOMIC DNA]</scope>
</reference>